<evidence type="ECO:0000256" key="5">
    <source>
        <dbReference type="SAM" id="Coils"/>
    </source>
</evidence>
<accession>A0ABD3WYV6</accession>
<feature type="compositionally biased region" description="Basic residues" evidence="6">
    <location>
        <begin position="2166"/>
        <end position="2179"/>
    </location>
</feature>
<dbReference type="InterPro" id="IPR051841">
    <property type="entry name" value="MT-Golgi_org_protein"/>
</dbReference>
<keyword evidence="4 5" id="KW-0175">Coiled coil</keyword>
<feature type="coiled-coil region" evidence="5">
    <location>
        <begin position="1204"/>
        <end position="1389"/>
    </location>
</feature>
<feature type="region of interest" description="Disordered" evidence="6">
    <location>
        <begin position="1979"/>
        <end position="2009"/>
    </location>
</feature>
<comment type="caution">
    <text evidence="7">The sequence shown here is derived from an EMBL/GenBank/DDBJ whole genome shotgun (WGS) entry which is preliminary data.</text>
</comment>
<evidence type="ECO:0000313" key="8">
    <source>
        <dbReference type="Proteomes" id="UP001634394"/>
    </source>
</evidence>
<keyword evidence="2" id="KW-0963">Cytoplasm</keyword>
<dbReference type="PANTHER" id="PTHR18902">
    <property type="entry name" value="NUCLEAR MITOTIC APPARATUS PROTEIN 1-RELATED"/>
    <property type="match status" value="1"/>
</dbReference>
<feature type="region of interest" description="Disordered" evidence="6">
    <location>
        <begin position="2101"/>
        <end position="2206"/>
    </location>
</feature>
<protein>
    <recommendedName>
        <fullName evidence="9">Nuclear mitotic apparatus protein 1</fullName>
    </recommendedName>
</protein>
<dbReference type="EMBL" id="JBJQND010000004">
    <property type="protein sequence ID" value="KAL3879149.1"/>
    <property type="molecule type" value="Genomic_DNA"/>
</dbReference>
<evidence type="ECO:0000256" key="6">
    <source>
        <dbReference type="SAM" id="MobiDB-lite"/>
    </source>
</evidence>
<feature type="coiled-coil region" evidence="5">
    <location>
        <begin position="531"/>
        <end position="565"/>
    </location>
</feature>
<dbReference type="GO" id="GO:0005737">
    <property type="term" value="C:cytoplasm"/>
    <property type="evidence" value="ECO:0007669"/>
    <property type="project" value="UniProtKB-SubCell"/>
</dbReference>
<keyword evidence="3" id="KW-0597">Phosphoprotein</keyword>
<sequence>MDAHKRKALLKWVNALNDNQIESLIHLKDCNHFISLIQASDASLIPDDISTVSKKFGAVCSYLEAFYQVSFKATHLINFEAVSRGVLPQEELEWEIGKITLALFGALVQDKSREHFVSAALCLDEEIQLEIKDLLESVVYPCDPSTSLHADFADVLKRKSDTSAHLDAALFFKLVASGLTSTPKVDHHHHSGSSLANVSDNVPCKRLLDVMNSPQSVGNISLSSPLRALTLASSPTTPLGALMHSPQLAQKAMLRQKEQELRKLEIALQNEKHLRSELELDLHERSLQLDEKDSKIIELERQLQDLRKFRDDADELEILRSEKESLSRDMSRLQGKLLELQDMRDHCAVIEKENEELISEIIKTREVQKTLDTLQKTCEEYRAICHKQQVELSSAEVTIQHRSTENDQLHRSIEELKQMYENSVHQCSDIRREKEELEELCNGSTGHRFGSGESMGIVTDKRMSELQAELDQIRANWIDPTKFQKLQELWENEVQAKATYEELETQRQVNENRHLTLAEMETVISEQKSIEQRLTLKCENQVATINELKNKLEIERNNFQKIEDELKMSLHQALSLRKEAERNIDNEKWAKETVVKAMKEEISFIQQKKARLDDDVKALVERNAQLENHLQIERNESSQKYKELTQHFEEQKKVAKDAADQFAQEKSFLTLEKTALDFEIHKLKVEYEGMEKSLSLKCQRLEEVLEEYKVKTTQITGDLDKSKLEQDQLQYKIIELLSQLDDEKVKYQKLCEKQQIKTNELLSQIEDQKVQHQKVSEEHKTKQNELLAQIEDQKVQHQKISEEHKTKQNELLAQIEDQKVQHQKVSEEHKTKQNELLAQIEDQKVQHQKVSEEHKTKQNELLAQIEDQKVQHQKVSEEHKTKQNELLAQIEDQKVQHQKVSEEQQIKINELLFQIEDQNGKHQKSFDEKDSILKSLLDEQTTLQHKLEQIANKLKEEKVRSDQVCSEKDDLIHKLNTELDTLRMWADEERSRLLQEIEILKAQLLDQSQQLRNKENSIDHELKTTRTKFEEEILERSMQSAAELSKLRAELLLAEEQNVATKAVLEEQIQNLMDSLVQKDSKFQSMVEQMEKEQNKKDQTITELREEIITLHLTEDSLMSSLDAAKVQFEQTVAQMKAEHAKQLKAQVDQNIGLKKTVHREIAEMTELWKGKDEELVQLRSNLQATNGHKEAMSKEVSSLQERISVKDALIRELQNMNQNLEDKANEYQQLIDSLKSENDSIKDGLQEEKSMNQKIIDKLGELEKKLSEANHEVEELKKNSQTENEKCKERIVETESYWRSQLEQLEEDYSRGMNEQKEEYNRRIHEQQSKFETELQCLSDQKDIIIATQLADFERRVSRLQGELTQKQKDMEKALEDTRLEKESCMKEVITVKNKEIESGQKELESQFASSQNEMSQKITELESILEQERQIHEQQMREAQAEFEEQLKGQVDNYEERLSQMKCQYNKYLESLNEETNTKSSELEEKVLYLEETNLSQEQELKDLQAAKIDLVKSQSELEAKIKNLEKEKILFQDLKTSYEEELEVLQSAQSELLHEKELKLSLESELAELQEKFKAVEKDLRKANEDKLKEKGEKEELERQLTYTQDRTDTLVAELSSQQQQLAAVEEEKRLLETERLTHVQSHNIMLEDLQAEAQREIAFIKMEKVELERQLQSLHKCYDSVKNSETQLEEQMSKRDIQRAQLEDRCRELEQRIYTYMEREQKLLDDHQKTVDMASELNKKLNRNLDEEKEKLEKLRNEHNSLLAEITEMNRKSSERIKELHEEMEKKESKLQGKIAELEGQCEAFSISSKEVQLKLSESEKELKKAKEINDKYLMHYNKKKDVISTLQQEVDLHKKAVEQIKSKNKKLEASVNPIRTQLEAETAKNKTLSNKLRTLEVQNEHADRQIRDLKSQLEKGFFGDKNEFFKIVNSREDAVDASFMGPQYENGSIGALLNDSLENEDDETTVYNLRSQRRTNSLDDSKRSVGVRITPGKTPDRHPRRSVSSDTFKNAVGTMKILYIFKTNYVLLAEGTGSMFSCADEPMDFEWGRLSELQRRNTLCPAHLKTAYPIETQTYGLGKFSDDCLRESKMSNKTIRAVEESVRESARKRKRQDHGDGVKEAENSVKQVKQGIIYQKPGPPTPANSRRNSGKISRSPNTPGSRRHSARTPRRTPRRTPCSTPGSTPGSSSKAHKRESVAFSVGFSPKPVSRLKRQTAFIQKEPPSKSSNNQVSKLVQIFEAKKETPDVKNASLASAKVSHNLRKNIGDTPQGSVDTSKKYPISVGSAINLSKEKSLPVDNVFGTLNPPSLCTPNYKPLVKFVTGEKIFESTENVNESMDYTLLRTSNENLRDGGLNEQLKIPSNFKETSQQVPICNNGKDISCETLPLMADIIDCRNVQTPVETKSKVSIAARLFESSTNRIKNSLRKTPAKLVRKLLKSTLAKREINFGDKSPSVSFNPDNNSRNHINKPISPYHSNLSSHLTFLGLASPKSSSPFIRTPSQKGRTSIKRPLTPHKMKVTPTHFIPYESFEQEVETIINSPEPVPIKIISTPKEKIKRVIQKLTNTPKWSMKVAPLEF</sequence>
<feature type="coiled-coil region" evidence="5">
    <location>
        <begin position="406"/>
        <end position="440"/>
    </location>
</feature>
<evidence type="ECO:0000256" key="3">
    <source>
        <dbReference type="ARBA" id="ARBA00022553"/>
    </source>
</evidence>
<feature type="coiled-coil region" evidence="5">
    <location>
        <begin position="737"/>
        <end position="903"/>
    </location>
</feature>
<feature type="coiled-coil region" evidence="5">
    <location>
        <begin position="1510"/>
        <end position="1917"/>
    </location>
</feature>
<evidence type="ECO:0008006" key="9">
    <source>
        <dbReference type="Google" id="ProtNLM"/>
    </source>
</evidence>
<reference evidence="7 8" key="1">
    <citation type="submission" date="2024-11" db="EMBL/GenBank/DDBJ databases">
        <title>Chromosome-level genome assembly of the freshwater bivalve Anodonta woodiana.</title>
        <authorList>
            <person name="Chen X."/>
        </authorList>
    </citation>
    <scope>NUCLEOTIDE SEQUENCE [LARGE SCALE GENOMIC DNA]</scope>
    <source>
        <strain evidence="7">MN2024</strain>
        <tissue evidence="7">Gills</tissue>
    </source>
</reference>
<dbReference type="SUPFAM" id="SSF116907">
    <property type="entry name" value="Hook domain"/>
    <property type="match status" value="1"/>
</dbReference>
<feature type="coiled-coil region" evidence="5">
    <location>
        <begin position="254"/>
        <end position="360"/>
    </location>
</feature>
<organism evidence="7 8">
    <name type="scientific">Sinanodonta woodiana</name>
    <name type="common">Chinese pond mussel</name>
    <name type="synonym">Anodonta woodiana</name>
    <dbReference type="NCBI Taxonomy" id="1069815"/>
    <lineage>
        <taxon>Eukaryota</taxon>
        <taxon>Metazoa</taxon>
        <taxon>Spiralia</taxon>
        <taxon>Lophotrochozoa</taxon>
        <taxon>Mollusca</taxon>
        <taxon>Bivalvia</taxon>
        <taxon>Autobranchia</taxon>
        <taxon>Heteroconchia</taxon>
        <taxon>Palaeoheterodonta</taxon>
        <taxon>Unionida</taxon>
        <taxon>Unionoidea</taxon>
        <taxon>Unionidae</taxon>
        <taxon>Unioninae</taxon>
        <taxon>Sinanodonta</taxon>
    </lineage>
</organism>
<gene>
    <name evidence="7" type="ORF">ACJMK2_031459</name>
</gene>
<feature type="coiled-coil region" evidence="5">
    <location>
        <begin position="595"/>
        <end position="636"/>
    </location>
</feature>
<dbReference type="Proteomes" id="UP001634394">
    <property type="component" value="Unassembled WGS sequence"/>
</dbReference>
<feature type="coiled-coil region" evidence="5">
    <location>
        <begin position="1062"/>
        <end position="1107"/>
    </location>
</feature>
<evidence type="ECO:0000256" key="1">
    <source>
        <dbReference type="ARBA" id="ARBA00004496"/>
    </source>
</evidence>
<evidence type="ECO:0000256" key="4">
    <source>
        <dbReference type="ARBA" id="ARBA00023054"/>
    </source>
</evidence>
<keyword evidence="8" id="KW-1185">Reference proteome</keyword>
<feature type="coiled-coil region" evidence="5">
    <location>
        <begin position="1420"/>
        <end position="1473"/>
    </location>
</feature>
<name>A0ABD3WYV6_SINWO</name>
<feature type="compositionally biased region" description="Polar residues" evidence="6">
    <location>
        <begin position="2148"/>
        <end position="2164"/>
    </location>
</feature>
<evidence type="ECO:0000313" key="7">
    <source>
        <dbReference type="EMBL" id="KAL3879149.1"/>
    </source>
</evidence>
<feature type="coiled-coil region" evidence="5">
    <location>
        <begin position="990"/>
        <end position="1017"/>
    </location>
</feature>
<comment type="subcellular location">
    <subcellularLocation>
        <location evidence="1">Cytoplasm</location>
    </subcellularLocation>
</comment>
<dbReference type="PANTHER" id="PTHR18902:SF24">
    <property type="entry name" value="NUCLEAR MITOTIC APPARATUS PROTEIN 1"/>
    <property type="match status" value="1"/>
</dbReference>
<feature type="compositionally biased region" description="Basic and acidic residues" evidence="6">
    <location>
        <begin position="2118"/>
        <end position="2128"/>
    </location>
</feature>
<feature type="compositionally biased region" description="Low complexity" evidence="6">
    <location>
        <begin position="2180"/>
        <end position="2194"/>
    </location>
</feature>
<proteinExistence type="predicted"/>
<evidence type="ECO:0000256" key="2">
    <source>
        <dbReference type="ARBA" id="ARBA00022490"/>
    </source>
</evidence>
<feature type="compositionally biased region" description="Basic and acidic residues" evidence="6">
    <location>
        <begin position="2101"/>
        <end position="2110"/>
    </location>
</feature>